<feature type="region of interest" description="Disordered" evidence="1">
    <location>
        <begin position="1"/>
        <end position="37"/>
    </location>
</feature>
<evidence type="ECO:0000313" key="3">
    <source>
        <dbReference type="Proteomes" id="UP000284706"/>
    </source>
</evidence>
<protein>
    <submittedName>
        <fullName evidence="2">Uncharacterized protein</fullName>
    </submittedName>
</protein>
<sequence>MPPPVANEPLPVGLKQPVPDTSGGTVCPSDVLPKGLW</sequence>
<dbReference type="AlphaFoldDB" id="A0A409Y197"/>
<proteinExistence type="predicted"/>
<comment type="caution">
    <text evidence="2">The sequence shown here is derived from an EMBL/GenBank/DDBJ whole genome shotgun (WGS) entry which is preliminary data.</text>
</comment>
<dbReference type="EMBL" id="NHYE01001334">
    <property type="protein sequence ID" value="PPQ96723.1"/>
    <property type="molecule type" value="Genomic_DNA"/>
</dbReference>
<keyword evidence="3" id="KW-1185">Reference proteome</keyword>
<evidence type="ECO:0000256" key="1">
    <source>
        <dbReference type="SAM" id="MobiDB-lite"/>
    </source>
</evidence>
<accession>A0A409Y197</accession>
<dbReference type="Proteomes" id="UP000284706">
    <property type="component" value="Unassembled WGS sequence"/>
</dbReference>
<gene>
    <name evidence="2" type="ORF">CVT26_010276</name>
</gene>
<dbReference type="InParanoid" id="A0A409Y197"/>
<reference evidence="2 3" key="1">
    <citation type="journal article" date="2018" name="Evol. Lett.">
        <title>Horizontal gene cluster transfer increased hallucinogenic mushroom diversity.</title>
        <authorList>
            <person name="Reynolds H.T."/>
            <person name="Vijayakumar V."/>
            <person name="Gluck-Thaler E."/>
            <person name="Korotkin H.B."/>
            <person name="Matheny P.B."/>
            <person name="Slot J.C."/>
        </authorList>
    </citation>
    <scope>NUCLEOTIDE SEQUENCE [LARGE SCALE GENOMIC DNA]</scope>
    <source>
        <strain evidence="2 3">SRW20</strain>
    </source>
</reference>
<organism evidence="2 3">
    <name type="scientific">Gymnopilus dilepis</name>
    <dbReference type="NCBI Taxonomy" id="231916"/>
    <lineage>
        <taxon>Eukaryota</taxon>
        <taxon>Fungi</taxon>
        <taxon>Dikarya</taxon>
        <taxon>Basidiomycota</taxon>
        <taxon>Agaricomycotina</taxon>
        <taxon>Agaricomycetes</taxon>
        <taxon>Agaricomycetidae</taxon>
        <taxon>Agaricales</taxon>
        <taxon>Agaricineae</taxon>
        <taxon>Hymenogastraceae</taxon>
        <taxon>Gymnopilus</taxon>
    </lineage>
</organism>
<evidence type="ECO:0000313" key="2">
    <source>
        <dbReference type="EMBL" id="PPQ96723.1"/>
    </source>
</evidence>
<name>A0A409Y197_9AGAR</name>